<keyword evidence="6" id="KW-0479">Metal-binding</keyword>
<dbReference type="AlphaFoldDB" id="A0AA39V072"/>
<keyword evidence="5 12" id="KW-0812">Transmembrane</keyword>
<dbReference type="GO" id="GO:0020037">
    <property type="term" value="F:heme binding"/>
    <property type="evidence" value="ECO:0007669"/>
    <property type="project" value="InterPro"/>
</dbReference>
<evidence type="ECO:0000256" key="11">
    <source>
        <dbReference type="ARBA" id="ARBA00023136"/>
    </source>
</evidence>
<evidence type="ECO:0000256" key="3">
    <source>
        <dbReference type="ARBA" id="ARBA00010617"/>
    </source>
</evidence>
<evidence type="ECO:0008006" key="15">
    <source>
        <dbReference type="Google" id="ProtNLM"/>
    </source>
</evidence>
<evidence type="ECO:0000256" key="4">
    <source>
        <dbReference type="ARBA" id="ARBA00022617"/>
    </source>
</evidence>
<feature type="transmembrane region" description="Helical" evidence="12">
    <location>
        <begin position="104"/>
        <end position="122"/>
    </location>
</feature>
<dbReference type="Proteomes" id="UP001175228">
    <property type="component" value="Unassembled WGS sequence"/>
</dbReference>
<keyword evidence="11 12" id="KW-0472">Membrane</keyword>
<keyword evidence="9" id="KW-0408">Iron</keyword>
<keyword evidence="8" id="KW-0560">Oxidoreductase</keyword>
<feature type="transmembrane region" description="Helical" evidence="12">
    <location>
        <begin position="134"/>
        <end position="152"/>
    </location>
</feature>
<keyword evidence="4" id="KW-0349">Heme</keyword>
<evidence type="ECO:0000256" key="8">
    <source>
        <dbReference type="ARBA" id="ARBA00023002"/>
    </source>
</evidence>
<organism evidence="13 14">
    <name type="scientific">Armillaria luteobubalina</name>
    <dbReference type="NCBI Taxonomy" id="153913"/>
    <lineage>
        <taxon>Eukaryota</taxon>
        <taxon>Fungi</taxon>
        <taxon>Dikarya</taxon>
        <taxon>Basidiomycota</taxon>
        <taxon>Agaricomycotina</taxon>
        <taxon>Agaricomycetes</taxon>
        <taxon>Agaricomycetidae</taxon>
        <taxon>Agaricales</taxon>
        <taxon>Marasmiineae</taxon>
        <taxon>Physalacriaceae</taxon>
        <taxon>Armillaria</taxon>
    </lineage>
</organism>
<keyword evidence="14" id="KW-1185">Reference proteome</keyword>
<dbReference type="GO" id="GO:0016705">
    <property type="term" value="F:oxidoreductase activity, acting on paired donors, with incorporation or reduction of molecular oxygen"/>
    <property type="evidence" value="ECO:0007669"/>
    <property type="project" value="InterPro"/>
</dbReference>
<dbReference type="Pfam" id="PF00067">
    <property type="entry name" value="p450"/>
    <property type="match status" value="1"/>
</dbReference>
<dbReference type="GO" id="GO:0005506">
    <property type="term" value="F:iron ion binding"/>
    <property type="evidence" value="ECO:0007669"/>
    <property type="project" value="InterPro"/>
</dbReference>
<dbReference type="GO" id="GO:0016020">
    <property type="term" value="C:membrane"/>
    <property type="evidence" value="ECO:0007669"/>
    <property type="project" value="UniProtKB-SubCell"/>
</dbReference>
<dbReference type="PANTHER" id="PTHR46300">
    <property type="entry name" value="P450, PUTATIVE (EUROFUNG)-RELATED-RELATED"/>
    <property type="match status" value="1"/>
</dbReference>
<comment type="subcellular location">
    <subcellularLocation>
        <location evidence="2">Membrane</location>
        <topology evidence="2">Single-pass membrane protein</topology>
    </subcellularLocation>
</comment>
<evidence type="ECO:0000256" key="5">
    <source>
        <dbReference type="ARBA" id="ARBA00022692"/>
    </source>
</evidence>
<dbReference type="PANTHER" id="PTHR46300:SF2">
    <property type="entry name" value="CYTOCHROME P450 MONOOXYGENASE ALNH-RELATED"/>
    <property type="match status" value="1"/>
</dbReference>
<evidence type="ECO:0000256" key="1">
    <source>
        <dbReference type="ARBA" id="ARBA00001971"/>
    </source>
</evidence>
<dbReference type="InterPro" id="IPR050364">
    <property type="entry name" value="Cytochrome_P450_fung"/>
</dbReference>
<dbReference type="GO" id="GO:0004497">
    <property type="term" value="F:monooxygenase activity"/>
    <property type="evidence" value="ECO:0007669"/>
    <property type="project" value="UniProtKB-KW"/>
</dbReference>
<dbReference type="EMBL" id="JAUEPU010000008">
    <property type="protein sequence ID" value="KAK0500250.1"/>
    <property type="molecule type" value="Genomic_DNA"/>
</dbReference>
<evidence type="ECO:0000313" key="14">
    <source>
        <dbReference type="Proteomes" id="UP001175228"/>
    </source>
</evidence>
<proteinExistence type="inferred from homology"/>
<evidence type="ECO:0000256" key="7">
    <source>
        <dbReference type="ARBA" id="ARBA00022989"/>
    </source>
</evidence>
<evidence type="ECO:0000256" key="2">
    <source>
        <dbReference type="ARBA" id="ARBA00004167"/>
    </source>
</evidence>
<evidence type="ECO:0000256" key="6">
    <source>
        <dbReference type="ARBA" id="ARBA00022723"/>
    </source>
</evidence>
<sequence>MGVAHRSVKADVYRGYYIPVGATVVLNTWAMLHDENDYPNPLVFDPERFMPENRKEIAIMSMASTLSFSKAIDSEDHVIEPSAIYMDGSVSFPEPFKCIINARFLIPLGSSVFRLTLLRFFMESSLARDWMKKCHYKSSLFRPWMLTFAPAAGPYYPHQENPICYILPTQVYIAYVAVVVAVVAGAQWTVGLLVTSGVSYHRCPGPECM</sequence>
<name>A0AA39V072_9AGAR</name>
<feature type="transmembrane region" description="Helical" evidence="12">
    <location>
        <begin position="172"/>
        <end position="194"/>
    </location>
</feature>
<comment type="cofactor">
    <cofactor evidence="1">
        <name>heme</name>
        <dbReference type="ChEBI" id="CHEBI:30413"/>
    </cofactor>
</comment>
<accession>A0AA39V072</accession>
<feature type="transmembrane region" description="Helical" evidence="12">
    <location>
        <begin position="12"/>
        <end position="32"/>
    </location>
</feature>
<evidence type="ECO:0000256" key="12">
    <source>
        <dbReference type="SAM" id="Phobius"/>
    </source>
</evidence>
<evidence type="ECO:0000256" key="10">
    <source>
        <dbReference type="ARBA" id="ARBA00023033"/>
    </source>
</evidence>
<protein>
    <recommendedName>
        <fullName evidence="15">Cytochrome P450</fullName>
    </recommendedName>
</protein>
<dbReference type="Gene3D" id="1.10.630.10">
    <property type="entry name" value="Cytochrome P450"/>
    <property type="match status" value="1"/>
</dbReference>
<dbReference type="SUPFAM" id="SSF48264">
    <property type="entry name" value="Cytochrome P450"/>
    <property type="match status" value="1"/>
</dbReference>
<dbReference type="InterPro" id="IPR036396">
    <property type="entry name" value="Cyt_P450_sf"/>
</dbReference>
<comment type="similarity">
    <text evidence="3">Belongs to the cytochrome P450 family.</text>
</comment>
<keyword evidence="7 12" id="KW-1133">Transmembrane helix</keyword>
<gene>
    <name evidence="13" type="ORF">EDD18DRAFT_1329355</name>
</gene>
<comment type="caution">
    <text evidence="13">The sequence shown here is derived from an EMBL/GenBank/DDBJ whole genome shotgun (WGS) entry which is preliminary data.</text>
</comment>
<keyword evidence="10" id="KW-0503">Monooxygenase</keyword>
<evidence type="ECO:0000313" key="13">
    <source>
        <dbReference type="EMBL" id="KAK0500250.1"/>
    </source>
</evidence>
<evidence type="ECO:0000256" key="9">
    <source>
        <dbReference type="ARBA" id="ARBA00023004"/>
    </source>
</evidence>
<dbReference type="InterPro" id="IPR001128">
    <property type="entry name" value="Cyt_P450"/>
</dbReference>
<reference evidence="13" key="1">
    <citation type="submission" date="2023-06" db="EMBL/GenBank/DDBJ databases">
        <authorList>
            <consortium name="Lawrence Berkeley National Laboratory"/>
            <person name="Ahrendt S."/>
            <person name="Sahu N."/>
            <person name="Indic B."/>
            <person name="Wong-Bajracharya J."/>
            <person name="Merenyi Z."/>
            <person name="Ke H.-M."/>
            <person name="Monk M."/>
            <person name="Kocsube S."/>
            <person name="Drula E."/>
            <person name="Lipzen A."/>
            <person name="Balint B."/>
            <person name="Henrissat B."/>
            <person name="Andreopoulos B."/>
            <person name="Martin F.M."/>
            <person name="Harder C.B."/>
            <person name="Rigling D."/>
            <person name="Ford K.L."/>
            <person name="Foster G.D."/>
            <person name="Pangilinan J."/>
            <person name="Papanicolaou A."/>
            <person name="Barry K."/>
            <person name="LaButti K."/>
            <person name="Viragh M."/>
            <person name="Koriabine M."/>
            <person name="Yan M."/>
            <person name="Riley R."/>
            <person name="Champramary S."/>
            <person name="Plett K.L."/>
            <person name="Tsai I.J."/>
            <person name="Slot J."/>
            <person name="Sipos G."/>
            <person name="Plett J."/>
            <person name="Nagy L.G."/>
            <person name="Grigoriev I.V."/>
        </authorList>
    </citation>
    <scope>NUCLEOTIDE SEQUENCE</scope>
    <source>
        <strain evidence="13">HWK02</strain>
    </source>
</reference>